<gene>
    <name evidence="1" type="ORF">FHR84_000781</name>
</gene>
<dbReference type="AlphaFoldDB" id="A0A852Z511"/>
<dbReference type="Proteomes" id="UP000548304">
    <property type="component" value="Unassembled WGS sequence"/>
</dbReference>
<evidence type="ECO:0000313" key="1">
    <source>
        <dbReference type="EMBL" id="NYH77467.1"/>
    </source>
</evidence>
<dbReference type="EMBL" id="JACBYW010000001">
    <property type="protein sequence ID" value="NYH77467.1"/>
    <property type="molecule type" value="Genomic_DNA"/>
</dbReference>
<protein>
    <submittedName>
        <fullName evidence="1">Uncharacterized protein</fullName>
    </submittedName>
</protein>
<reference evidence="1 2" key="1">
    <citation type="submission" date="2020-07" db="EMBL/GenBank/DDBJ databases">
        <title>Genomic Encyclopedia of Type Strains, Phase III (KMG-III): the genomes of soil and plant-associated and newly described type strains.</title>
        <authorList>
            <person name="Whitman W."/>
        </authorList>
    </citation>
    <scope>NUCLEOTIDE SEQUENCE [LARGE SCALE GENOMIC DNA]</scope>
    <source>
        <strain evidence="1 2">CECT 8576</strain>
    </source>
</reference>
<name>A0A852Z511_9ACTN</name>
<keyword evidence="2" id="KW-1185">Reference proteome</keyword>
<organism evidence="1 2">
    <name type="scientific">Actinopolyspora biskrensis</name>
    <dbReference type="NCBI Taxonomy" id="1470178"/>
    <lineage>
        <taxon>Bacteria</taxon>
        <taxon>Bacillati</taxon>
        <taxon>Actinomycetota</taxon>
        <taxon>Actinomycetes</taxon>
        <taxon>Actinopolysporales</taxon>
        <taxon>Actinopolysporaceae</taxon>
        <taxon>Actinopolyspora</taxon>
    </lineage>
</organism>
<comment type="caution">
    <text evidence="1">The sequence shown here is derived from an EMBL/GenBank/DDBJ whole genome shotgun (WGS) entry which is preliminary data.</text>
</comment>
<proteinExistence type="predicted"/>
<evidence type="ECO:0000313" key="2">
    <source>
        <dbReference type="Proteomes" id="UP000548304"/>
    </source>
</evidence>
<accession>A0A852Z511</accession>
<sequence>MPSGDDGFCTGTPLVAAAPGLLVLVVQDYDAGT</sequence>